<dbReference type="InterPro" id="IPR029035">
    <property type="entry name" value="DHS-like_NAD/FAD-binding_dom"/>
</dbReference>
<evidence type="ECO:0000313" key="2">
    <source>
        <dbReference type="Proteomes" id="UP000322634"/>
    </source>
</evidence>
<name>A0A5D0TTL9_9ACTN</name>
<comment type="caution">
    <text evidence="1">The sequence shown here is derived from an EMBL/GenBank/DDBJ whole genome shotgun (WGS) entry which is preliminary data.</text>
</comment>
<dbReference type="SUPFAM" id="SSF52467">
    <property type="entry name" value="DHS-like NAD/FAD-binding domain"/>
    <property type="match status" value="1"/>
</dbReference>
<proteinExistence type="predicted"/>
<dbReference type="RefSeq" id="WP_148355106.1">
    <property type="nucleotide sequence ID" value="NZ_JBHSBF010000026.1"/>
</dbReference>
<protein>
    <recommendedName>
        <fullName evidence="3">Deacetylase sirtuin-type domain-containing protein</fullName>
    </recommendedName>
</protein>
<keyword evidence="2" id="KW-1185">Reference proteome</keyword>
<dbReference type="Proteomes" id="UP000322634">
    <property type="component" value="Unassembled WGS sequence"/>
</dbReference>
<dbReference type="OrthoDB" id="3959782at2"/>
<dbReference type="AlphaFoldDB" id="A0A5D0TTL9"/>
<organism evidence="1 2">
    <name type="scientific">Actinomadura syzygii</name>
    <dbReference type="NCBI Taxonomy" id="1427538"/>
    <lineage>
        <taxon>Bacteria</taxon>
        <taxon>Bacillati</taxon>
        <taxon>Actinomycetota</taxon>
        <taxon>Actinomycetes</taxon>
        <taxon>Streptosporangiales</taxon>
        <taxon>Thermomonosporaceae</taxon>
        <taxon>Actinomadura</taxon>
    </lineage>
</organism>
<dbReference type="EMBL" id="VSFF01000016">
    <property type="protein sequence ID" value="TYC08706.1"/>
    <property type="molecule type" value="Genomic_DNA"/>
</dbReference>
<sequence length="186" mass="20911">MTDRADNALGQTYRFILDPGEDPLIRELLLDAEGKAADLVRMYRECFQAEPTPAHHALRRLRDAGHLIGPIITHNFDALPARVSLDEAFVRWYDQKIPPVPTPQQARALLVIGLHADRRAVQARARERGLKIFYVDPEGLIENGEFRSYPIEGARKGDIVVKSAAVPALTRLLRLLNLQENPPRPA</sequence>
<dbReference type="Gene3D" id="3.40.50.1220">
    <property type="entry name" value="TPP-binding domain"/>
    <property type="match status" value="1"/>
</dbReference>
<evidence type="ECO:0000313" key="1">
    <source>
        <dbReference type="EMBL" id="TYC08706.1"/>
    </source>
</evidence>
<gene>
    <name evidence="1" type="ORF">FXF65_38160</name>
</gene>
<accession>A0A5D0TTL9</accession>
<reference evidence="1 2" key="1">
    <citation type="submission" date="2019-08" db="EMBL/GenBank/DDBJ databases">
        <title>Actinomadura sp. nov. CYP1-5 isolated from mountain soil.</title>
        <authorList>
            <person name="Songsumanus A."/>
            <person name="Kuncharoen N."/>
            <person name="Kudo T."/>
            <person name="Yuki M."/>
            <person name="Igarashi Y."/>
            <person name="Tanasupawat S."/>
        </authorList>
    </citation>
    <scope>NUCLEOTIDE SEQUENCE [LARGE SCALE GENOMIC DNA]</scope>
    <source>
        <strain evidence="1 2">GKU157</strain>
    </source>
</reference>
<evidence type="ECO:0008006" key="3">
    <source>
        <dbReference type="Google" id="ProtNLM"/>
    </source>
</evidence>